<sequence length="140" mass="14236">MATVLLAEDDDAVRELLEFMLTGAGHTVLACGDGDAALRLALARHPDVAVLDVSMPGRSGLEVCAAMRADPATARTPVLLVTARGTHGDVADGFSAGATDYVVKPFGAGDLLARIDALTSTAGGGGWDRLGNAQAHPTRA</sequence>
<evidence type="ECO:0000313" key="8">
    <source>
        <dbReference type="Proteomes" id="UP001501444"/>
    </source>
</evidence>
<dbReference type="SUPFAM" id="SSF52172">
    <property type="entry name" value="CheY-like"/>
    <property type="match status" value="1"/>
</dbReference>
<organism evidence="7 8">
    <name type="scientific">Dactylosporangium salmoneum</name>
    <dbReference type="NCBI Taxonomy" id="53361"/>
    <lineage>
        <taxon>Bacteria</taxon>
        <taxon>Bacillati</taxon>
        <taxon>Actinomycetota</taxon>
        <taxon>Actinomycetes</taxon>
        <taxon>Micromonosporales</taxon>
        <taxon>Micromonosporaceae</taxon>
        <taxon>Dactylosporangium</taxon>
    </lineage>
</organism>
<keyword evidence="1 5" id="KW-0597">Phosphoprotein</keyword>
<reference evidence="7 8" key="1">
    <citation type="journal article" date="2019" name="Int. J. Syst. Evol. Microbiol.">
        <title>The Global Catalogue of Microorganisms (GCM) 10K type strain sequencing project: providing services to taxonomists for standard genome sequencing and annotation.</title>
        <authorList>
            <consortium name="The Broad Institute Genomics Platform"/>
            <consortium name="The Broad Institute Genome Sequencing Center for Infectious Disease"/>
            <person name="Wu L."/>
            <person name="Ma J."/>
        </authorList>
    </citation>
    <scope>NUCLEOTIDE SEQUENCE [LARGE SCALE GENOMIC DNA]</scope>
    <source>
        <strain evidence="7 8">JCM 3272</strain>
    </source>
</reference>
<dbReference type="InterPro" id="IPR001789">
    <property type="entry name" value="Sig_transdc_resp-reg_receiver"/>
</dbReference>
<keyword evidence="3" id="KW-0238">DNA-binding</keyword>
<dbReference type="PANTHER" id="PTHR48111">
    <property type="entry name" value="REGULATOR OF RPOS"/>
    <property type="match status" value="1"/>
</dbReference>
<dbReference type="RefSeq" id="WP_344617251.1">
    <property type="nucleotide sequence ID" value="NZ_BAAARV010000072.1"/>
</dbReference>
<keyword evidence="2" id="KW-0805">Transcription regulation</keyword>
<evidence type="ECO:0000259" key="6">
    <source>
        <dbReference type="PROSITE" id="PS50110"/>
    </source>
</evidence>
<feature type="modified residue" description="4-aspartylphosphate" evidence="5">
    <location>
        <position position="52"/>
    </location>
</feature>
<evidence type="ECO:0000256" key="3">
    <source>
        <dbReference type="ARBA" id="ARBA00023125"/>
    </source>
</evidence>
<evidence type="ECO:0000256" key="1">
    <source>
        <dbReference type="ARBA" id="ARBA00022553"/>
    </source>
</evidence>
<name>A0ABN3H820_9ACTN</name>
<feature type="domain" description="Response regulatory" evidence="6">
    <location>
        <begin position="3"/>
        <end position="119"/>
    </location>
</feature>
<dbReference type="CDD" id="cd17574">
    <property type="entry name" value="REC_OmpR"/>
    <property type="match status" value="1"/>
</dbReference>
<evidence type="ECO:0000313" key="7">
    <source>
        <dbReference type="EMBL" id="GAA2371886.1"/>
    </source>
</evidence>
<evidence type="ECO:0000256" key="4">
    <source>
        <dbReference type="ARBA" id="ARBA00023163"/>
    </source>
</evidence>
<proteinExistence type="predicted"/>
<keyword evidence="8" id="KW-1185">Reference proteome</keyword>
<dbReference type="Gene3D" id="3.40.50.2300">
    <property type="match status" value="1"/>
</dbReference>
<keyword evidence="4" id="KW-0804">Transcription</keyword>
<dbReference type="Proteomes" id="UP001501444">
    <property type="component" value="Unassembled WGS sequence"/>
</dbReference>
<dbReference type="PROSITE" id="PS50110">
    <property type="entry name" value="RESPONSE_REGULATORY"/>
    <property type="match status" value="1"/>
</dbReference>
<dbReference type="SMART" id="SM00448">
    <property type="entry name" value="REC"/>
    <property type="match status" value="1"/>
</dbReference>
<dbReference type="EMBL" id="BAAARV010000072">
    <property type="protein sequence ID" value="GAA2371886.1"/>
    <property type="molecule type" value="Genomic_DNA"/>
</dbReference>
<gene>
    <name evidence="7" type="ORF">GCM10010170_073840</name>
</gene>
<accession>A0ABN3H820</accession>
<comment type="caution">
    <text evidence="7">The sequence shown here is derived from an EMBL/GenBank/DDBJ whole genome shotgun (WGS) entry which is preliminary data.</text>
</comment>
<dbReference type="InterPro" id="IPR039420">
    <property type="entry name" value="WalR-like"/>
</dbReference>
<evidence type="ECO:0000256" key="2">
    <source>
        <dbReference type="ARBA" id="ARBA00023015"/>
    </source>
</evidence>
<dbReference type="InterPro" id="IPR011006">
    <property type="entry name" value="CheY-like_superfamily"/>
</dbReference>
<dbReference type="PANTHER" id="PTHR48111:SF4">
    <property type="entry name" value="DNA-BINDING DUAL TRANSCRIPTIONAL REGULATOR OMPR"/>
    <property type="match status" value="1"/>
</dbReference>
<evidence type="ECO:0000256" key="5">
    <source>
        <dbReference type="PROSITE-ProRule" id="PRU00169"/>
    </source>
</evidence>
<dbReference type="Pfam" id="PF00072">
    <property type="entry name" value="Response_reg"/>
    <property type="match status" value="1"/>
</dbReference>
<protein>
    <recommendedName>
        <fullName evidence="6">Response regulatory domain-containing protein</fullName>
    </recommendedName>
</protein>